<proteinExistence type="predicted"/>
<dbReference type="InterPro" id="IPR038717">
    <property type="entry name" value="Tc1-like_DDE_dom"/>
</dbReference>
<gene>
    <name evidence="4" type="ORF">J4Q44_G00150270</name>
</gene>
<dbReference type="Pfam" id="PF13358">
    <property type="entry name" value="DDE_3"/>
    <property type="match status" value="1"/>
</dbReference>
<protein>
    <recommendedName>
        <fullName evidence="3">Tc1-like transposase DDE domain-containing protein</fullName>
    </recommendedName>
</protein>
<feature type="transmembrane region" description="Helical" evidence="1">
    <location>
        <begin position="176"/>
        <end position="198"/>
    </location>
</feature>
<sequence>MECNFWITAILLSLCLSDRVLSEHSQLPNCKDRPLSIQRVSLQSRVSISCPNMSGEDLRFHLSVNQCLVHTTLLQRNQSHTRTNQPDTWAQFFLVDQNLNQNLTNRYVFTVNSTGVYTCRAERMWSPPYQEDSVHTLLIEEKQCLTHRDPLANQDQDLLANQNCTEVPKHLPLCPLLVGCGALYSIIITIITIVIWGTGRLHRIEERMDGAMYREILANNLLPSVRALKMGRGWVFQHDNDPKHTARATKEWLRKKHLKVLEWPSQSPDLNPIENLWRELKVRIAQRQPET</sequence>
<dbReference type="GO" id="GO:0003676">
    <property type="term" value="F:nucleic acid binding"/>
    <property type="evidence" value="ECO:0007669"/>
    <property type="project" value="InterPro"/>
</dbReference>
<dbReference type="InterPro" id="IPR036397">
    <property type="entry name" value="RNaseH_sf"/>
</dbReference>
<accession>A0AAN8QYJ0</accession>
<dbReference type="AlphaFoldDB" id="A0AAN8QYJ0"/>
<dbReference type="EMBL" id="JAGTTL010000012">
    <property type="protein sequence ID" value="KAK6315498.1"/>
    <property type="molecule type" value="Genomic_DNA"/>
</dbReference>
<evidence type="ECO:0000313" key="5">
    <source>
        <dbReference type="Proteomes" id="UP001356427"/>
    </source>
</evidence>
<evidence type="ECO:0000256" key="1">
    <source>
        <dbReference type="SAM" id="Phobius"/>
    </source>
</evidence>
<evidence type="ECO:0000259" key="3">
    <source>
        <dbReference type="Pfam" id="PF13358"/>
    </source>
</evidence>
<feature type="signal peptide" evidence="2">
    <location>
        <begin position="1"/>
        <end position="22"/>
    </location>
</feature>
<feature type="chain" id="PRO_5043016176" description="Tc1-like transposase DDE domain-containing protein" evidence="2">
    <location>
        <begin position="23"/>
        <end position="291"/>
    </location>
</feature>
<dbReference type="Gene3D" id="3.30.420.10">
    <property type="entry name" value="Ribonuclease H-like superfamily/Ribonuclease H"/>
    <property type="match status" value="1"/>
</dbReference>
<evidence type="ECO:0000256" key="2">
    <source>
        <dbReference type="SAM" id="SignalP"/>
    </source>
</evidence>
<dbReference type="Proteomes" id="UP001356427">
    <property type="component" value="Unassembled WGS sequence"/>
</dbReference>
<evidence type="ECO:0000313" key="4">
    <source>
        <dbReference type="EMBL" id="KAK6315498.1"/>
    </source>
</evidence>
<keyword evidence="2" id="KW-0732">Signal</keyword>
<keyword evidence="1" id="KW-0472">Membrane</keyword>
<organism evidence="4 5">
    <name type="scientific">Coregonus suidteri</name>
    <dbReference type="NCBI Taxonomy" id="861788"/>
    <lineage>
        <taxon>Eukaryota</taxon>
        <taxon>Metazoa</taxon>
        <taxon>Chordata</taxon>
        <taxon>Craniata</taxon>
        <taxon>Vertebrata</taxon>
        <taxon>Euteleostomi</taxon>
        <taxon>Actinopterygii</taxon>
        <taxon>Neopterygii</taxon>
        <taxon>Teleostei</taxon>
        <taxon>Protacanthopterygii</taxon>
        <taxon>Salmoniformes</taxon>
        <taxon>Salmonidae</taxon>
        <taxon>Coregoninae</taxon>
        <taxon>Coregonus</taxon>
    </lineage>
</organism>
<feature type="domain" description="Tc1-like transposase DDE" evidence="3">
    <location>
        <begin position="203"/>
        <end position="287"/>
    </location>
</feature>
<reference evidence="4 5" key="1">
    <citation type="submission" date="2021-04" db="EMBL/GenBank/DDBJ databases">
        <authorList>
            <person name="De Guttry C."/>
            <person name="Zahm M."/>
            <person name="Klopp C."/>
            <person name="Cabau C."/>
            <person name="Louis A."/>
            <person name="Berthelot C."/>
            <person name="Parey E."/>
            <person name="Roest Crollius H."/>
            <person name="Montfort J."/>
            <person name="Robinson-Rechavi M."/>
            <person name="Bucao C."/>
            <person name="Bouchez O."/>
            <person name="Gislard M."/>
            <person name="Lluch J."/>
            <person name="Milhes M."/>
            <person name="Lampietro C."/>
            <person name="Lopez Roques C."/>
            <person name="Donnadieu C."/>
            <person name="Braasch I."/>
            <person name="Desvignes T."/>
            <person name="Postlethwait J."/>
            <person name="Bobe J."/>
            <person name="Wedekind C."/>
            <person name="Guiguen Y."/>
        </authorList>
    </citation>
    <scope>NUCLEOTIDE SEQUENCE [LARGE SCALE GENOMIC DNA]</scope>
    <source>
        <strain evidence="4">Cs_M1</strain>
        <tissue evidence="4">Blood</tissue>
    </source>
</reference>
<name>A0AAN8QYJ0_9TELE</name>
<keyword evidence="1" id="KW-0812">Transmembrane</keyword>
<keyword evidence="5" id="KW-1185">Reference proteome</keyword>
<comment type="caution">
    <text evidence="4">The sequence shown here is derived from an EMBL/GenBank/DDBJ whole genome shotgun (WGS) entry which is preliminary data.</text>
</comment>
<keyword evidence="1" id="KW-1133">Transmembrane helix</keyword>